<dbReference type="PANTHER" id="PTHR43725">
    <property type="entry name" value="UDP-GLUCOSE 4-EPIMERASE"/>
    <property type="match status" value="1"/>
</dbReference>
<keyword evidence="3" id="KW-0520">NAD</keyword>
<name>A0AAD2DPU4_9LAMI</name>
<proteinExistence type="predicted"/>
<keyword evidence="6" id="KW-1185">Reference proteome</keyword>
<dbReference type="Proteomes" id="UP000834106">
    <property type="component" value="Chromosome 5"/>
</dbReference>
<dbReference type="GO" id="GO:0005996">
    <property type="term" value="P:monosaccharide metabolic process"/>
    <property type="evidence" value="ECO:0007669"/>
    <property type="project" value="TreeGrafter"/>
</dbReference>
<dbReference type="PANTHER" id="PTHR43725:SF47">
    <property type="entry name" value="UDP-GLUCOSE 4-EPIMERASE"/>
    <property type="match status" value="1"/>
</dbReference>
<evidence type="ECO:0000313" key="5">
    <source>
        <dbReference type="EMBL" id="CAI9762582.1"/>
    </source>
</evidence>
<dbReference type="GO" id="GO:0003978">
    <property type="term" value="F:UDP-glucose 4-epimerase activity"/>
    <property type="evidence" value="ECO:0007669"/>
    <property type="project" value="TreeGrafter"/>
</dbReference>
<dbReference type="AlphaFoldDB" id="A0AAD2DPU4"/>
<organism evidence="5 6">
    <name type="scientific">Fraxinus pennsylvanica</name>
    <dbReference type="NCBI Taxonomy" id="56036"/>
    <lineage>
        <taxon>Eukaryota</taxon>
        <taxon>Viridiplantae</taxon>
        <taxon>Streptophyta</taxon>
        <taxon>Embryophyta</taxon>
        <taxon>Tracheophyta</taxon>
        <taxon>Spermatophyta</taxon>
        <taxon>Magnoliopsida</taxon>
        <taxon>eudicotyledons</taxon>
        <taxon>Gunneridae</taxon>
        <taxon>Pentapetalae</taxon>
        <taxon>asterids</taxon>
        <taxon>lamiids</taxon>
        <taxon>Lamiales</taxon>
        <taxon>Oleaceae</taxon>
        <taxon>Oleeae</taxon>
        <taxon>Fraxinus</taxon>
    </lineage>
</organism>
<evidence type="ECO:0000313" key="6">
    <source>
        <dbReference type="Proteomes" id="UP000834106"/>
    </source>
</evidence>
<gene>
    <name evidence="5" type="ORF">FPE_LOCUS10012</name>
</gene>
<dbReference type="EMBL" id="OU503040">
    <property type="protein sequence ID" value="CAI9762582.1"/>
    <property type="molecule type" value="Genomic_DNA"/>
</dbReference>
<evidence type="ECO:0000256" key="4">
    <source>
        <dbReference type="ARBA" id="ARBA00023235"/>
    </source>
</evidence>
<comment type="cofactor">
    <cofactor evidence="1">
        <name>NAD(+)</name>
        <dbReference type="ChEBI" id="CHEBI:57540"/>
    </cofactor>
</comment>
<dbReference type="Gene3D" id="3.90.25.10">
    <property type="entry name" value="UDP-galactose 4-epimerase, domain 1"/>
    <property type="match status" value="1"/>
</dbReference>
<evidence type="ECO:0000256" key="2">
    <source>
        <dbReference type="ARBA" id="ARBA00004947"/>
    </source>
</evidence>
<reference evidence="5" key="1">
    <citation type="submission" date="2023-05" db="EMBL/GenBank/DDBJ databases">
        <authorList>
            <person name="Huff M."/>
        </authorList>
    </citation>
    <scope>NUCLEOTIDE SEQUENCE</scope>
</reference>
<evidence type="ECO:0000256" key="1">
    <source>
        <dbReference type="ARBA" id="ARBA00001911"/>
    </source>
</evidence>
<accession>A0AAD2DPU4</accession>
<sequence>MAIHLRLELWYDSRFSSCWLSNGYLVGIERRMGGRREKIWIYEERADRCFSVSNSERKSWARDHVIYFTLSIQEQRENHNAEIFQSSGCHPSGYIGEDPRRIPNNLMPFVQQVAVGRRPALTVFHVVDLVDGHIAALSKLPDPSVGMIIFCYDTS</sequence>
<comment type="pathway">
    <text evidence="2">Carbohydrate metabolism; galactose metabolism.</text>
</comment>
<dbReference type="GO" id="GO:0005829">
    <property type="term" value="C:cytosol"/>
    <property type="evidence" value="ECO:0007669"/>
    <property type="project" value="TreeGrafter"/>
</dbReference>
<dbReference type="Gene3D" id="3.40.50.720">
    <property type="entry name" value="NAD(P)-binding Rossmann-like Domain"/>
    <property type="match status" value="1"/>
</dbReference>
<protein>
    <submittedName>
        <fullName evidence="5">Uncharacterized protein</fullName>
    </submittedName>
</protein>
<keyword evidence="4" id="KW-0413">Isomerase</keyword>
<evidence type="ECO:0000256" key="3">
    <source>
        <dbReference type="ARBA" id="ARBA00023027"/>
    </source>
</evidence>